<sequence length="111" mass="12500">MVIQFKSILIWDRLLDFLDSDAIIGKYDSDGSFDLILTKPMNPFLNMILKQSYHGFLGHIFLGIFIFVICSPHIGINWSITKVIYFLLAIFGATCIHSAFLLGLEQSALDG</sequence>
<feature type="transmembrane region" description="Helical" evidence="1">
    <location>
        <begin position="56"/>
        <end position="76"/>
    </location>
</feature>
<protein>
    <submittedName>
        <fullName evidence="2">Uncharacterized protein</fullName>
    </submittedName>
</protein>
<dbReference type="Pfam" id="PF06182">
    <property type="entry name" value="ABC2_membrane_6"/>
    <property type="match status" value="1"/>
</dbReference>
<evidence type="ECO:0000256" key="1">
    <source>
        <dbReference type="SAM" id="Phobius"/>
    </source>
</evidence>
<evidence type="ECO:0000313" key="2">
    <source>
        <dbReference type="EMBL" id="AJY77383.1"/>
    </source>
</evidence>
<keyword evidence="3" id="KW-1185">Reference proteome</keyword>
<gene>
    <name evidence="2" type="ORF">VN24_26060</name>
</gene>
<reference evidence="3" key="2">
    <citation type="submission" date="2015-03" db="EMBL/GenBank/DDBJ databases">
        <title>Genome sequence of Paenibacillus beijingensis strain DSM 24997T.</title>
        <authorList>
            <person name="Kwak Y."/>
            <person name="Shin J.-H."/>
        </authorList>
    </citation>
    <scope>NUCLEOTIDE SEQUENCE [LARGE SCALE GENOMIC DNA]</scope>
    <source>
        <strain evidence="3">DSM 24997</strain>
    </source>
</reference>
<dbReference type="HOGENOM" id="CLU_2155830_0_0_9"/>
<reference evidence="2 3" key="1">
    <citation type="journal article" date="2015" name="J. Biotechnol.">
        <title>Complete genome sequence of Paenibacillus beijingensis 7188(T) (=DSM 24997(T)), a novel rhizobacterium from jujube garden soil.</title>
        <authorList>
            <person name="Kwak Y."/>
            <person name="Shin J.H."/>
        </authorList>
    </citation>
    <scope>NUCLEOTIDE SEQUENCE [LARGE SCALE GENOMIC DNA]</scope>
    <source>
        <strain evidence="2 3">DSM 24997</strain>
    </source>
</reference>
<dbReference type="EMBL" id="CP011058">
    <property type="protein sequence ID" value="AJY77383.1"/>
    <property type="molecule type" value="Genomic_DNA"/>
</dbReference>
<proteinExistence type="predicted"/>
<dbReference type="KEGG" id="pbj:VN24_26060"/>
<keyword evidence="1" id="KW-0812">Transmembrane</keyword>
<dbReference type="AlphaFoldDB" id="A0A0D5NR37"/>
<keyword evidence="1" id="KW-0472">Membrane</keyword>
<feature type="transmembrane region" description="Helical" evidence="1">
    <location>
        <begin position="83"/>
        <end position="104"/>
    </location>
</feature>
<organism evidence="2 3">
    <name type="scientific">Paenibacillus beijingensis</name>
    <dbReference type="NCBI Taxonomy" id="1126833"/>
    <lineage>
        <taxon>Bacteria</taxon>
        <taxon>Bacillati</taxon>
        <taxon>Bacillota</taxon>
        <taxon>Bacilli</taxon>
        <taxon>Bacillales</taxon>
        <taxon>Paenibacillaceae</taxon>
        <taxon>Paenibacillus</taxon>
    </lineage>
</organism>
<keyword evidence="1" id="KW-1133">Transmembrane helix</keyword>
<dbReference type="PATRIC" id="fig|1126833.4.peg.5735"/>
<name>A0A0D5NR37_9BACL</name>
<dbReference type="Proteomes" id="UP000032633">
    <property type="component" value="Chromosome"/>
</dbReference>
<evidence type="ECO:0000313" key="3">
    <source>
        <dbReference type="Proteomes" id="UP000032633"/>
    </source>
</evidence>
<accession>A0A0D5NR37</accession>
<dbReference type="OrthoDB" id="9788195at2"/>
<dbReference type="InterPro" id="IPR010390">
    <property type="entry name" value="ABC-2_transporter-like"/>
</dbReference>